<feature type="transmembrane region" description="Helical" evidence="5">
    <location>
        <begin position="126"/>
        <end position="147"/>
    </location>
</feature>
<name>A0A326RKS7_9BACT</name>
<feature type="transmembrane region" description="Helical" evidence="5">
    <location>
        <begin position="211"/>
        <end position="229"/>
    </location>
</feature>
<organism evidence="7 8">
    <name type="scientific">Algoriphagus aquaeductus</name>
    <dbReference type="NCBI Taxonomy" id="475299"/>
    <lineage>
        <taxon>Bacteria</taxon>
        <taxon>Pseudomonadati</taxon>
        <taxon>Bacteroidota</taxon>
        <taxon>Cytophagia</taxon>
        <taxon>Cytophagales</taxon>
        <taxon>Cyclobacteriaceae</taxon>
        <taxon>Algoriphagus</taxon>
    </lineage>
</organism>
<gene>
    <name evidence="7" type="ORF">CLV31_11591</name>
</gene>
<dbReference type="GO" id="GO:0016020">
    <property type="term" value="C:membrane"/>
    <property type="evidence" value="ECO:0007669"/>
    <property type="project" value="UniProtKB-SubCell"/>
</dbReference>
<comment type="subcellular location">
    <subcellularLocation>
        <location evidence="1">Membrane</location>
        <topology evidence="1">Multi-pass membrane protein</topology>
    </subcellularLocation>
</comment>
<dbReference type="PANTHER" id="PTHR37422:SF13">
    <property type="entry name" value="LIPOPOLYSACCHARIDE BIOSYNTHESIS PROTEIN PA4999-RELATED"/>
    <property type="match status" value="1"/>
</dbReference>
<reference evidence="7 8" key="1">
    <citation type="submission" date="2018-06" db="EMBL/GenBank/DDBJ databases">
        <title>Genomic Encyclopedia of Archaeal and Bacterial Type Strains, Phase II (KMG-II): from individual species to whole genera.</title>
        <authorList>
            <person name="Goeker M."/>
        </authorList>
    </citation>
    <scope>NUCLEOTIDE SEQUENCE [LARGE SCALE GENOMIC DNA]</scope>
    <source>
        <strain evidence="7 8">T4</strain>
    </source>
</reference>
<keyword evidence="4 5" id="KW-0472">Membrane</keyword>
<evidence type="ECO:0000256" key="1">
    <source>
        <dbReference type="ARBA" id="ARBA00004141"/>
    </source>
</evidence>
<feature type="transmembrane region" description="Helical" evidence="5">
    <location>
        <begin position="312"/>
        <end position="330"/>
    </location>
</feature>
<keyword evidence="8" id="KW-1185">Reference proteome</keyword>
<dbReference type="Pfam" id="PF04932">
    <property type="entry name" value="Wzy_C"/>
    <property type="match status" value="1"/>
</dbReference>
<keyword evidence="2 5" id="KW-0812">Transmembrane</keyword>
<dbReference type="InterPro" id="IPR051533">
    <property type="entry name" value="WaaL-like"/>
</dbReference>
<dbReference type="RefSeq" id="WP_111394394.1">
    <property type="nucleotide sequence ID" value="NZ_QKTX01000015.1"/>
</dbReference>
<dbReference type="GO" id="GO:0016874">
    <property type="term" value="F:ligase activity"/>
    <property type="evidence" value="ECO:0007669"/>
    <property type="project" value="UniProtKB-KW"/>
</dbReference>
<feature type="domain" description="O-antigen ligase-related" evidence="6">
    <location>
        <begin position="164"/>
        <end position="319"/>
    </location>
</feature>
<feature type="transmembrane region" description="Helical" evidence="5">
    <location>
        <begin position="337"/>
        <end position="355"/>
    </location>
</feature>
<dbReference type="InterPro" id="IPR007016">
    <property type="entry name" value="O-antigen_ligase-rel_domated"/>
</dbReference>
<accession>A0A326RKS7</accession>
<evidence type="ECO:0000256" key="5">
    <source>
        <dbReference type="SAM" id="Phobius"/>
    </source>
</evidence>
<dbReference type="Proteomes" id="UP000248917">
    <property type="component" value="Unassembled WGS sequence"/>
</dbReference>
<dbReference type="PANTHER" id="PTHR37422">
    <property type="entry name" value="TEICHURONIC ACID BIOSYNTHESIS PROTEIN TUAE"/>
    <property type="match status" value="1"/>
</dbReference>
<proteinExistence type="predicted"/>
<comment type="caution">
    <text evidence="7">The sequence shown here is derived from an EMBL/GenBank/DDBJ whole genome shotgun (WGS) entry which is preliminary data.</text>
</comment>
<keyword evidence="3 5" id="KW-1133">Transmembrane helix</keyword>
<feature type="transmembrane region" description="Helical" evidence="5">
    <location>
        <begin position="30"/>
        <end position="47"/>
    </location>
</feature>
<dbReference type="AlphaFoldDB" id="A0A326RKS7"/>
<protein>
    <submittedName>
        <fullName evidence="7">O-antigen ligase-like membrane protein</fullName>
    </submittedName>
</protein>
<evidence type="ECO:0000313" key="7">
    <source>
        <dbReference type="EMBL" id="PZV79131.1"/>
    </source>
</evidence>
<dbReference type="OrthoDB" id="1118890at2"/>
<feature type="transmembrane region" description="Helical" evidence="5">
    <location>
        <begin position="361"/>
        <end position="378"/>
    </location>
</feature>
<feature type="transmembrane region" description="Helical" evidence="5">
    <location>
        <begin position="89"/>
        <end position="106"/>
    </location>
</feature>
<evidence type="ECO:0000256" key="4">
    <source>
        <dbReference type="ARBA" id="ARBA00023136"/>
    </source>
</evidence>
<dbReference type="EMBL" id="QKTX01000015">
    <property type="protein sequence ID" value="PZV79131.1"/>
    <property type="molecule type" value="Genomic_DNA"/>
</dbReference>
<evidence type="ECO:0000256" key="2">
    <source>
        <dbReference type="ARBA" id="ARBA00022692"/>
    </source>
</evidence>
<sequence length="396" mass="43450">MSNTSPIIPYELSKYLFLLLGLIGIFKYKINNLAALLMILCLIPSLFWDLSGRVVRQDLVFNLLGPINTGIAILLFSSHSISKSMLKKIIGVAILPLISVLCHSFFKAPDLDEVEFELGANMVTSGGFGSNQVSTGLGLASFFIFIFWINKWRFSGHKVFDTFLMVVFILQGLLTFSRGGMVTGFVGIVIVTYFLKRASPSQIVKYQLPKIGNYLLPALGLMIGVFYLVNVLTNGMLFLRYQGETSGTLSGGKEKDLNLITSGRLDILEGDLDLWLKSPVLGVGAGASKYLREKMNGVVAHVEFSRLLAEHGVLGAIYFGILVFLAFRLPRSNADPSIVAIVCAFYAVGVFTSFHAAMRTFVSPLTIGLSMVMVKSLVATKSKRMADNINQTLVQR</sequence>
<evidence type="ECO:0000259" key="6">
    <source>
        <dbReference type="Pfam" id="PF04932"/>
    </source>
</evidence>
<evidence type="ECO:0000313" key="8">
    <source>
        <dbReference type="Proteomes" id="UP000248917"/>
    </source>
</evidence>
<keyword evidence="7" id="KW-0436">Ligase</keyword>
<feature type="transmembrane region" description="Helical" evidence="5">
    <location>
        <begin position="6"/>
        <end position="23"/>
    </location>
</feature>
<feature type="transmembrane region" description="Helical" evidence="5">
    <location>
        <begin position="59"/>
        <end position="77"/>
    </location>
</feature>
<evidence type="ECO:0000256" key="3">
    <source>
        <dbReference type="ARBA" id="ARBA00022989"/>
    </source>
</evidence>